<comment type="caution">
    <text evidence="3">The sequence shown here is derived from an EMBL/GenBank/DDBJ whole genome shotgun (WGS) entry which is preliminary data.</text>
</comment>
<feature type="transmembrane region" description="Helical" evidence="1">
    <location>
        <begin position="6"/>
        <end position="26"/>
    </location>
</feature>
<accession>A0AAW8EZL3</accession>
<keyword evidence="4" id="KW-1185">Reference proteome</keyword>
<dbReference type="EMBL" id="JAUSXV010000001">
    <property type="protein sequence ID" value="MDQ0648956.1"/>
    <property type="molecule type" value="Genomic_DNA"/>
</dbReference>
<evidence type="ECO:0000313" key="3">
    <source>
        <dbReference type="EMBL" id="MDQ0648956.1"/>
    </source>
</evidence>
<organism evidence="3 4">
    <name type="scientific">Microbacterium natoriense</name>
    <dbReference type="NCBI Taxonomy" id="284570"/>
    <lineage>
        <taxon>Bacteria</taxon>
        <taxon>Bacillati</taxon>
        <taxon>Actinomycetota</taxon>
        <taxon>Actinomycetes</taxon>
        <taxon>Micrococcales</taxon>
        <taxon>Microbacteriaceae</taxon>
        <taxon>Microbacterium</taxon>
    </lineage>
</organism>
<name>A0AAW8EZL3_9MICO</name>
<dbReference type="AlphaFoldDB" id="A0AAW8EZL3"/>
<evidence type="ECO:0000256" key="1">
    <source>
        <dbReference type="SAM" id="Phobius"/>
    </source>
</evidence>
<dbReference type="InterPro" id="IPR006976">
    <property type="entry name" value="VanZ-like"/>
</dbReference>
<dbReference type="Pfam" id="PF04892">
    <property type="entry name" value="VanZ"/>
    <property type="match status" value="1"/>
</dbReference>
<dbReference type="PANTHER" id="PTHR36834:SF1">
    <property type="entry name" value="INTEGRAL MEMBRANE PROTEIN"/>
    <property type="match status" value="1"/>
</dbReference>
<feature type="transmembrane region" description="Helical" evidence="1">
    <location>
        <begin position="147"/>
        <end position="164"/>
    </location>
</feature>
<keyword evidence="1" id="KW-0812">Transmembrane</keyword>
<dbReference type="PANTHER" id="PTHR36834">
    <property type="entry name" value="MEMBRANE PROTEIN-RELATED"/>
    <property type="match status" value="1"/>
</dbReference>
<feature type="transmembrane region" description="Helical" evidence="1">
    <location>
        <begin position="38"/>
        <end position="60"/>
    </location>
</feature>
<proteinExistence type="predicted"/>
<keyword evidence="1" id="KW-1133">Transmembrane helix</keyword>
<feature type="domain" description="VanZ-like" evidence="2">
    <location>
        <begin position="45"/>
        <end position="164"/>
    </location>
</feature>
<evidence type="ECO:0000259" key="2">
    <source>
        <dbReference type="Pfam" id="PF04892"/>
    </source>
</evidence>
<sequence>MSPYLPALPVLAPLAVIAIVVLLVRLHRRTELTLPRAIVVIVGCVYTAGLVGHTLFPIPLAPESDPPEWSVWINLVPFTDLLDDPSGLLLNALLFAPLGFLMPLVRRITSIWQVLLHGLLASLAIEIAQFVADLAVGLRRVADIDDLIANTVGALIGYGLFLLLTRHRGLRRIAERSSLVPSARASGRAGAAQ</sequence>
<dbReference type="RefSeq" id="WP_307298086.1">
    <property type="nucleotide sequence ID" value="NZ_JAUSXV010000001.1"/>
</dbReference>
<protein>
    <submittedName>
        <fullName evidence="3">Glycopeptide antibiotics resistance protein</fullName>
    </submittedName>
</protein>
<gene>
    <name evidence="3" type="ORF">QFZ53_003152</name>
</gene>
<dbReference type="InterPro" id="IPR053150">
    <property type="entry name" value="Teicoplanin_resist-assoc"/>
</dbReference>
<reference evidence="3 4" key="1">
    <citation type="submission" date="2023-07" db="EMBL/GenBank/DDBJ databases">
        <title>Comparative genomics of wheat-associated soil bacteria to identify genetic determinants of phenazine resistance.</title>
        <authorList>
            <person name="Mouncey N."/>
        </authorList>
    </citation>
    <scope>NUCLEOTIDE SEQUENCE [LARGE SCALE GENOMIC DNA]</scope>
    <source>
        <strain evidence="3 4">W4I9-1</strain>
    </source>
</reference>
<keyword evidence="1" id="KW-0472">Membrane</keyword>
<evidence type="ECO:0000313" key="4">
    <source>
        <dbReference type="Proteomes" id="UP001244427"/>
    </source>
</evidence>
<dbReference type="Proteomes" id="UP001244427">
    <property type="component" value="Unassembled WGS sequence"/>
</dbReference>
<feature type="transmembrane region" description="Helical" evidence="1">
    <location>
        <begin position="114"/>
        <end position="135"/>
    </location>
</feature>
<feature type="transmembrane region" description="Helical" evidence="1">
    <location>
        <begin position="88"/>
        <end position="105"/>
    </location>
</feature>